<name>A0A3A2ZUK6_9EURO</name>
<keyword evidence="3" id="KW-1185">Reference proteome</keyword>
<evidence type="ECO:0000256" key="1">
    <source>
        <dbReference type="SAM" id="MobiDB-lite"/>
    </source>
</evidence>
<protein>
    <submittedName>
        <fullName evidence="2">ZnII2Cys6 transcription factor</fullName>
    </submittedName>
</protein>
<feature type="compositionally biased region" description="Low complexity" evidence="1">
    <location>
        <begin position="48"/>
        <end position="61"/>
    </location>
</feature>
<evidence type="ECO:0000313" key="2">
    <source>
        <dbReference type="EMBL" id="RJE26746.1"/>
    </source>
</evidence>
<sequence length="669" mass="74011">MDRLVRRPVKAACLSWDRSCVYRPSRRGGSRKRAKDPIGTQRVKKPVSGSSLPSSSSEIQSEAATDIAQPGIPLMAGGQITSAEDPSIQDIQSLPSPFRRIENSILGPDTLWSSYNADLPSKIQGTVMRTYTSDEDIVNAYYHHLHASLPLLPPPIYLHPDEPNSFQPAPEDATAVKLSLLPHEPKTSFTLALSAILVLIPPHRDQGLFEHFSVWLRGSYAQLFAHCALSMAEKEIEEAGLTRTRSDHPVEGRLHPHLPPQLHPVLALVFLSVYEYCHCGNIYRMRIRANQAVTTAMDYSLHQLGGDALEAQRRAWWSAVSLVPFLWTLEALLTGKQVLLMYHSSIVTMSSPIVTIEDPRILTPYPAFHVQLKFPQSWLLAISAEDAYVSVSAIVDPTVARHSYSGRELQDRIRRLDALILTLITKCKAGTALTRSENPEERASQSLDLIACCLMHSARIKLHRFRAFSDIPIFIERHCDLTSLELNGSSLEATSLSTSGLESSFPVTQDESSIACLKSSLAVARVFTTLSSITASVSYNKNSDSTLADSAETAFEVPTVNAARLPVTLPYFKCAGMQACYSLYMLANRIQAALNSNRVSICYPLLSHPDPVTEVQDAERLLEEIWYASHCIILSMKTDMVFGGIASAVRDLDAIHHILFPKPLPNQLI</sequence>
<proteinExistence type="predicted"/>
<reference evidence="3" key="1">
    <citation type="submission" date="2017-02" db="EMBL/GenBank/DDBJ databases">
        <authorList>
            <person name="Tafer H."/>
            <person name="Lopandic K."/>
        </authorList>
    </citation>
    <scope>NUCLEOTIDE SEQUENCE [LARGE SCALE GENOMIC DNA]</scope>
    <source>
        <strain evidence="3">CBS 366.77</strain>
    </source>
</reference>
<dbReference type="Proteomes" id="UP000266188">
    <property type="component" value="Unassembled WGS sequence"/>
</dbReference>
<gene>
    <name evidence="2" type="ORF">PHISCL_00878</name>
</gene>
<accession>A0A3A2ZUK6</accession>
<organism evidence="2 3">
    <name type="scientific">Aspergillus sclerotialis</name>
    <dbReference type="NCBI Taxonomy" id="2070753"/>
    <lineage>
        <taxon>Eukaryota</taxon>
        <taxon>Fungi</taxon>
        <taxon>Dikarya</taxon>
        <taxon>Ascomycota</taxon>
        <taxon>Pezizomycotina</taxon>
        <taxon>Eurotiomycetes</taxon>
        <taxon>Eurotiomycetidae</taxon>
        <taxon>Eurotiales</taxon>
        <taxon>Aspergillaceae</taxon>
        <taxon>Aspergillus</taxon>
        <taxon>Aspergillus subgen. Polypaecilum</taxon>
    </lineage>
</organism>
<dbReference type="OrthoDB" id="2123952at2759"/>
<dbReference type="STRING" id="2070753.A0A3A2ZUK6"/>
<feature type="compositionally biased region" description="Basic residues" evidence="1">
    <location>
        <begin position="24"/>
        <end position="34"/>
    </location>
</feature>
<comment type="caution">
    <text evidence="2">The sequence shown here is derived from an EMBL/GenBank/DDBJ whole genome shotgun (WGS) entry which is preliminary data.</text>
</comment>
<feature type="region of interest" description="Disordered" evidence="1">
    <location>
        <begin position="23"/>
        <end position="79"/>
    </location>
</feature>
<dbReference type="AlphaFoldDB" id="A0A3A2ZUK6"/>
<evidence type="ECO:0000313" key="3">
    <source>
        <dbReference type="Proteomes" id="UP000266188"/>
    </source>
</evidence>
<dbReference type="EMBL" id="MVGC01000015">
    <property type="protein sequence ID" value="RJE26746.1"/>
    <property type="molecule type" value="Genomic_DNA"/>
</dbReference>
<dbReference type="PANTHER" id="PTHR47431">
    <property type="entry name" value="ZN(II)2CYS6 TRANSCRIPTION FACTOR (EUROFUNG)-RELATED"/>
    <property type="match status" value="1"/>
</dbReference>
<dbReference type="PANTHER" id="PTHR47431:SF5">
    <property type="entry name" value="ZN(II)2CYS6 TRANSCRIPTION FACTOR (EUROFUNG)"/>
    <property type="match status" value="1"/>
</dbReference>